<accession>A0AAP0F257</accession>
<reference evidence="2 3" key="1">
    <citation type="submission" date="2024-01" db="EMBL/GenBank/DDBJ databases">
        <title>Genome assemblies of Stephania.</title>
        <authorList>
            <person name="Yang L."/>
        </authorList>
    </citation>
    <scope>NUCLEOTIDE SEQUENCE [LARGE SCALE GENOMIC DNA]</scope>
    <source>
        <strain evidence="2">QJT</strain>
        <tissue evidence="2">Leaf</tissue>
    </source>
</reference>
<keyword evidence="3" id="KW-1185">Reference proteome</keyword>
<organism evidence="2 3">
    <name type="scientific">Stephania japonica</name>
    <dbReference type="NCBI Taxonomy" id="461633"/>
    <lineage>
        <taxon>Eukaryota</taxon>
        <taxon>Viridiplantae</taxon>
        <taxon>Streptophyta</taxon>
        <taxon>Embryophyta</taxon>
        <taxon>Tracheophyta</taxon>
        <taxon>Spermatophyta</taxon>
        <taxon>Magnoliopsida</taxon>
        <taxon>Ranunculales</taxon>
        <taxon>Menispermaceae</taxon>
        <taxon>Menispermoideae</taxon>
        <taxon>Cissampelideae</taxon>
        <taxon>Stephania</taxon>
    </lineage>
</organism>
<sequence>MMDGQTPTTPPTTQQEVEETSDHTTSDVADLRAMMQRLTERRLLRRARWPS</sequence>
<evidence type="ECO:0000313" key="2">
    <source>
        <dbReference type="EMBL" id="KAK9102530.1"/>
    </source>
</evidence>
<evidence type="ECO:0000256" key="1">
    <source>
        <dbReference type="SAM" id="MobiDB-lite"/>
    </source>
</evidence>
<dbReference type="AlphaFoldDB" id="A0AAP0F257"/>
<protein>
    <submittedName>
        <fullName evidence="2">Uncharacterized protein</fullName>
    </submittedName>
</protein>
<dbReference type="EMBL" id="JBBNAE010000008">
    <property type="protein sequence ID" value="KAK9102530.1"/>
    <property type="molecule type" value="Genomic_DNA"/>
</dbReference>
<evidence type="ECO:0000313" key="3">
    <source>
        <dbReference type="Proteomes" id="UP001417504"/>
    </source>
</evidence>
<feature type="compositionally biased region" description="Low complexity" evidence="1">
    <location>
        <begin position="1"/>
        <end position="15"/>
    </location>
</feature>
<feature type="region of interest" description="Disordered" evidence="1">
    <location>
        <begin position="1"/>
        <end position="29"/>
    </location>
</feature>
<dbReference type="Proteomes" id="UP001417504">
    <property type="component" value="Unassembled WGS sequence"/>
</dbReference>
<gene>
    <name evidence="2" type="ORF">Sjap_019784</name>
</gene>
<name>A0AAP0F257_9MAGN</name>
<proteinExistence type="predicted"/>
<comment type="caution">
    <text evidence="2">The sequence shown here is derived from an EMBL/GenBank/DDBJ whole genome shotgun (WGS) entry which is preliminary data.</text>
</comment>